<reference evidence="3 4" key="1">
    <citation type="submission" date="2015-11" db="EMBL/GenBank/DDBJ databases">
        <authorList>
            <person name="Hill K.K."/>
            <person name="Shirey T.B."/>
            <person name="Raphael B."/>
            <person name="Daligault H.E."/>
            <person name="Davenport K.W."/>
            <person name="Bruce D.C."/>
            <person name="Foley B.T."/>
            <person name="Johnson S.L."/>
        </authorList>
    </citation>
    <scope>NUCLEOTIDE SEQUENCE [LARGE SCALE GENOMIC DNA]</scope>
    <source>
        <strain evidence="3 4">CDC_1632</strain>
    </source>
</reference>
<proteinExistence type="predicted"/>
<dbReference type="InterPro" id="IPR054738">
    <property type="entry name" value="Siphovirus-type_tail_C"/>
</dbReference>
<dbReference type="InterPro" id="IPR008841">
    <property type="entry name" value="Siphovirus-type_tail_N"/>
</dbReference>
<evidence type="ECO:0000259" key="1">
    <source>
        <dbReference type="Pfam" id="PF05709"/>
    </source>
</evidence>
<accession>A0A1J1CVD7</accession>
<feature type="domain" description="Siphovirus-type tail component C-terminal" evidence="2">
    <location>
        <begin position="178"/>
        <end position="274"/>
    </location>
</feature>
<dbReference type="Gene3D" id="2.40.30.200">
    <property type="match status" value="1"/>
</dbReference>
<protein>
    <submittedName>
        <fullName evidence="3">Phage tail family protein</fullName>
    </submittedName>
</protein>
<evidence type="ECO:0000313" key="3">
    <source>
        <dbReference type="EMBL" id="APH15303.1"/>
    </source>
</evidence>
<dbReference type="EMBL" id="CP013243">
    <property type="protein sequence ID" value="APH15303.1"/>
    <property type="molecule type" value="Genomic_DNA"/>
</dbReference>
<feature type="domain" description="Siphovirus-type tail component RIFT-related" evidence="1">
    <location>
        <begin position="10"/>
        <end position="128"/>
    </location>
</feature>
<dbReference type="RefSeq" id="WP_080490383.1">
    <property type="nucleotide sequence ID" value="NZ_CP013242.1"/>
</dbReference>
<dbReference type="Proteomes" id="UP000182204">
    <property type="component" value="Chromosome"/>
</dbReference>
<name>A0A1J1CVD7_CLOSG</name>
<dbReference type="Pfam" id="PF05709">
    <property type="entry name" value="Sipho_tail"/>
    <property type="match status" value="1"/>
</dbReference>
<organism evidence="3 4">
    <name type="scientific">Clostridium sporogenes</name>
    <dbReference type="NCBI Taxonomy" id="1509"/>
    <lineage>
        <taxon>Bacteria</taxon>
        <taxon>Bacillati</taxon>
        <taxon>Bacillota</taxon>
        <taxon>Clostridia</taxon>
        <taxon>Eubacteriales</taxon>
        <taxon>Clostridiaceae</taxon>
        <taxon>Clostridium</taxon>
    </lineage>
</organism>
<dbReference type="AlphaFoldDB" id="A0A1J1CVD7"/>
<dbReference type="Gene3D" id="2.60.120.860">
    <property type="match status" value="1"/>
</dbReference>
<sequence>MQKLIYRNSKGQEVTLSNSRPFILESVGNVANTSAGINTSYSAGQDGVSIDNISIKEKLLPITGGLVGDSFEDIDRKREYLTNIFNPKFHGELVYTNNATSRKIKGRVQDITFQDKVGSIQKFLVQILVPNPFWEDIYTKKEEVALWVGDFEFPLEIPSEGIEMGHRVSNLIVNINNTGAVPCGMRIQFKALATVVNPSLFNVNTREFIKINRTLSAGDVLEVTTEFSNKRIELVKNNGVTQNVFNWIDLDSEFLQLEVGDNLFRYDAESGIDNLEVAIYHTSLYLGV</sequence>
<dbReference type="Pfam" id="PF22768">
    <property type="entry name" value="SPP1_Dit"/>
    <property type="match status" value="1"/>
</dbReference>
<gene>
    <name evidence="3" type="ORF">NPD5_286</name>
</gene>
<evidence type="ECO:0000259" key="2">
    <source>
        <dbReference type="Pfam" id="PF22768"/>
    </source>
</evidence>
<evidence type="ECO:0000313" key="4">
    <source>
        <dbReference type="Proteomes" id="UP000182204"/>
    </source>
</evidence>